<organism evidence="1">
    <name type="scientific">marine sediment metagenome</name>
    <dbReference type="NCBI Taxonomy" id="412755"/>
    <lineage>
        <taxon>unclassified sequences</taxon>
        <taxon>metagenomes</taxon>
        <taxon>ecological metagenomes</taxon>
    </lineage>
</organism>
<reference evidence="1" key="1">
    <citation type="journal article" date="2015" name="Nature">
        <title>Complex archaea that bridge the gap between prokaryotes and eukaryotes.</title>
        <authorList>
            <person name="Spang A."/>
            <person name="Saw J.H."/>
            <person name="Jorgensen S.L."/>
            <person name="Zaremba-Niedzwiedzka K."/>
            <person name="Martijn J."/>
            <person name="Lind A.E."/>
            <person name="van Eijk R."/>
            <person name="Schleper C."/>
            <person name="Guy L."/>
            <person name="Ettema T.J."/>
        </authorList>
    </citation>
    <scope>NUCLEOTIDE SEQUENCE</scope>
</reference>
<comment type="caution">
    <text evidence="1">The sequence shown here is derived from an EMBL/GenBank/DDBJ whole genome shotgun (WGS) entry which is preliminary data.</text>
</comment>
<evidence type="ECO:0000313" key="1">
    <source>
        <dbReference type="EMBL" id="KKM61312.1"/>
    </source>
</evidence>
<sequence length="235" mass="27157">MPRSTREWARRKLQESVENLNWSGTHIYEVTLKYEKDHPEITEPLKNILELLEIAQSYYEGEGFFLSAAQDQIKFMSERGISDNTISGMTGIPRSTIGFVRRGERGIPSEYAVTLRDNFRKVNYHSLRRDGMSYHQARKYSSKKSSTAEGTLVEMRMLVTQLTRGAVTGKVAKLESEGIIPDMKQVAKDMLAAVKAGFKKSYKDFDTQKDYMFRKQIKELEDQEKEAEQWGGWFE</sequence>
<gene>
    <name evidence="1" type="ORF">LCGC14_1532970</name>
</gene>
<proteinExistence type="predicted"/>
<accession>A0A0F9LW77</accession>
<name>A0A0F9LW77_9ZZZZ</name>
<protein>
    <submittedName>
        <fullName evidence="1">Uncharacterized protein</fullName>
    </submittedName>
</protein>
<dbReference type="EMBL" id="LAZR01011507">
    <property type="protein sequence ID" value="KKM61312.1"/>
    <property type="molecule type" value="Genomic_DNA"/>
</dbReference>
<dbReference type="AlphaFoldDB" id="A0A0F9LW77"/>